<sequence>MFICKSLVGCQAAFAGKPRSYKGFAVHASLFTTHQAER</sequence>
<dbReference type="EMBL" id="CP005960">
    <property type="protein sequence ID" value="AHZ72186.1"/>
    <property type="molecule type" value="Genomic_DNA"/>
</dbReference>
<dbReference type="HOGENOM" id="CLU_3331772_0_0_6"/>
<dbReference type="KEGG" id="pman:OU5_5107"/>
<dbReference type="Proteomes" id="UP000026913">
    <property type="component" value="Chromosome"/>
</dbReference>
<organism evidence="1 2">
    <name type="scientific">Pseudomonas mandelii JR-1</name>
    <dbReference type="NCBI Taxonomy" id="1147786"/>
    <lineage>
        <taxon>Bacteria</taxon>
        <taxon>Pseudomonadati</taxon>
        <taxon>Pseudomonadota</taxon>
        <taxon>Gammaproteobacteria</taxon>
        <taxon>Pseudomonadales</taxon>
        <taxon>Pseudomonadaceae</taxon>
        <taxon>Pseudomonas</taxon>
    </lineage>
</organism>
<reference evidence="1 2" key="1">
    <citation type="journal article" date="2012" name="J. Bacteriol.">
        <title>Genome sequence of cold-adapted Pseudomonas mandelii strain JR-1.</title>
        <authorList>
            <person name="Jang S.H."/>
            <person name="Kim J."/>
            <person name="Kim J."/>
            <person name="Hong S."/>
            <person name="Lee C."/>
        </authorList>
    </citation>
    <scope>NUCLEOTIDE SEQUENCE [LARGE SCALE GENOMIC DNA]</scope>
    <source>
        <strain evidence="1 2">JR-1</strain>
    </source>
</reference>
<proteinExistence type="predicted"/>
<evidence type="ECO:0000313" key="2">
    <source>
        <dbReference type="Proteomes" id="UP000026913"/>
    </source>
</evidence>
<evidence type="ECO:0000313" key="1">
    <source>
        <dbReference type="EMBL" id="AHZ72186.1"/>
    </source>
</evidence>
<accession>A0A024EHW8</accession>
<dbReference type="AlphaFoldDB" id="A0A024EHW8"/>
<gene>
    <name evidence="1" type="ORF">OU5_5107</name>
</gene>
<name>A0A024EHW8_9PSED</name>
<protein>
    <submittedName>
        <fullName evidence="1">Uncharacterized protein</fullName>
    </submittedName>
</protein>